<dbReference type="PANTHER" id="PTHR21411">
    <property type="entry name" value="APONTIC"/>
    <property type="match status" value="1"/>
</dbReference>
<evidence type="ECO:0000256" key="1">
    <source>
        <dbReference type="ARBA" id="ARBA00011764"/>
    </source>
</evidence>
<comment type="subunit">
    <text evidence="1">Self-associates forming complexes of several hundred monomers.</text>
</comment>
<name>A0AAN7PJ23_9COLE</name>
<dbReference type="AlphaFoldDB" id="A0AAN7PJ23"/>
<dbReference type="InterPro" id="IPR028002">
    <property type="entry name" value="Myb_DNA-bind_5"/>
</dbReference>
<evidence type="ECO:0000256" key="4">
    <source>
        <dbReference type="ARBA" id="ARBA00023163"/>
    </source>
</evidence>
<evidence type="ECO:0000256" key="2">
    <source>
        <dbReference type="ARBA" id="ARBA00016807"/>
    </source>
</evidence>
<reference evidence="8" key="1">
    <citation type="submission" date="2023-01" db="EMBL/GenBank/DDBJ databases">
        <title>Key to firefly adult light organ development and bioluminescence: homeobox transcription factors regulate luciferase expression and transportation to peroxisome.</title>
        <authorList>
            <person name="Fu X."/>
        </authorList>
    </citation>
    <scope>NUCLEOTIDE SEQUENCE [LARGE SCALE GENOMIC DNA]</scope>
</reference>
<comment type="caution">
    <text evidence="7">The sequence shown here is derived from an EMBL/GenBank/DDBJ whole genome shotgun (WGS) entry which is preliminary data.</text>
</comment>
<comment type="function">
    <text evidence="5">Involved in transvection phenomena (= synapsis-dependent gene expression), where the synaptic pairing of chromosomes carrying genes with which zeste interacts influences the expression of these genes. Zeste binds to DNA and stimulates transcription from a nearby promoter.</text>
</comment>
<evidence type="ECO:0000259" key="6">
    <source>
        <dbReference type="Pfam" id="PF13873"/>
    </source>
</evidence>
<keyword evidence="8" id="KW-1185">Reference proteome</keyword>
<keyword evidence="4" id="KW-0804">Transcription</keyword>
<evidence type="ECO:0000256" key="3">
    <source>
        <dbReference type="ARBA" id="ARBA00023015"/>
    </source>
</evidence>
<evidence type="ECO:0000313" key="7">
    <source>
        <dbReference type="EMBL" id="KAK4887498.1"/>
    </source>
</evidence>
<dbReference type="PANTHER" id="PTHR21411:SF0">
    <property type="entry name" value="REGULATORY PROTEIN ZESTE"/>
    <property type="match status" value="1"/>
</dbReference>
<organism evidence="7 8">
    <name type="scientific">Aquatica leii</name>
    <dbReference type="NCBI Taxonomy" id="1421715"/>
    <lineage>
        <taxon>Eukaryota</taxon>
        <taxon>Metazoa</taxon>
        <taxon>Ecdysozoa</taxon>
        <taxon>Arthropoda</taxon>
        <taxon>Hexapoda</taxon>
        <taxon>Insecta</taxon>
        <taxon>Pterygota</taxon>
        <taxon>Neoptera</taxon>
        <taxon>Endopterygota</taxon>
        <taxon>Coleoptera</taxon>
        <taxon>Polyphaga</taxon>
        <taxon>Elateriformia</taxon>
        <taxon>Elateroidea</taxon>
        <taxon>Lampyridae</taxon>
        <taxon>Luciolinae</taxon>
        <taxon>Aquatica</taxon>
    </lineage>
</organism>
<sequence length="283" mass="32329">MECSGLKKSRLRNFSDADKNILLEIVSQAKYLNIIENKKTDAVSVSHKTSAWTQIEKEYNASAQTGDRSAKQLAALYHGMKGKARSNLHEDKKNMYTTGGGTFVHKSDKLDEKLVSMLRPQFKSLPNRHDSSSSYYVDAFVEDDSSFNNTVEVVIEEEPNVNAEESHSQVDHEYAITEACTSTLTPKTKNHSPEKKQKKLDTLINRVVGRKNKKDERDDEIKKARLDVIAIEKKIQKQLTKIEKEIEEIETGTAHASILFQKENLKKQKEIEYLDMQIKQLIQ</sequence>
<dbReference type="EMBL" id="JARPUR010000001">
    <property type="protein sequence ID" value="KAK4887498.1"/>
    <property type="molecule type" value="Genomic_DNA"/>
</dbReference>
<dbReference type="Pfam" id="PF13873">
    <property type="entry name" value="Myb_DNA-bind_5"/>
    <property type="match status" value="1"/>
</dbReference>
<accession>A0AAN7PJ23</accession>
<evidence type="ECO:0000256" key="5">
    <source>
        <dbReference type="ARBA" id="ARBA00025466"/>
    </source>
</evidence>
<gene>
    <name evidence="7" type="ORF">RN001_003769</name>
</gene>
<keyword evidence="3" id="KW-0805">Transcription regulation</keyword>
<dbReference type="Proteomes" id="UP001353858">
    <property type="component" value="Unassembled WGS sequence"/>
</dbReference>
<protein>
    <recommendedName>
        <fullName evidence="2">Regulatory protein zeste</fullName>
    </recommendedName>
</protein>
<feature type="domain" description="Myb/SANT-like DNA-binding" evidence="6">
    <location>
        <begin position="10"/>
        <end position="88"/>
    </location>
</feature>
<proteinExistence type="predicted"/>
<evidence type="ECO:0000313" key="8">
    <source>
        <dbReference type="Proteomes" id="UP001353858"/>
    </source>
</evidence>